<dbReference type="PANTHER" id="PTHR41773">
    <property type="entry name" value="GTP PYROPHOSPHATASE-RELATED"/>
    <property type="match status" value="1"/>
</dbReference>
<dbReference type="RefSeq" id="WP_051483696.1">
    <property type="nucleotide sequence ID" value="NZ_HG917868.1"/>
</dbReference>
<dbReference type="eggNOG" id="COG2357">
    <property type="taxonomic scope" value="Bacteria"/>
</dbReference>
<comment type="pathway">
    <text evidence="1">Purine metabolism; ppGpp biosynthesis; ppGpp from GTP: step 1/2.</text>
</comment>
<evidence type="ECO:0000259" key="2">
    <source>
        <dbReference type="SMART" id="SM00954"/>
    </source>
</evidence>
<evidence type="ECO:0000313" key="4">
    <source>
        <dbReference type="Proteomes" id="UP000019426"/>
    </source>
</evidence>
<dbReference type="EMBL" id="HG917868">
    <property type="protein sequence ID" value="CDM68136.1"/>
    <property type="molecule type" value="Genomic_DNA"/>
</dbReference>
<organism evidence="3 4">
    <name type="scientific">Clostridium bornimense</name>
    <dbReference type="NCBI Taxonomy" id="1216932"/>
    <lineage>
        <taxon>Bacteria</taxon>
        <taxon>Bacillati</taxon>
        <taxon>Bacillota</taxon>
        <taxon>Clostridia</taxon>
        <taxon>Eubacteriales</taxon>
        <taxon>Clostridiaceae</taxon>
        <taxon>Clostridium</taxon>
    </lineage>
</organism>
<evidence type="ECO:0000313" key="3">
    <source>
        <dbReference type="EMBL" id="CDM68136.1"/>
    </source>
</evidence>
<dbReference type="OrthoDB" id="1694513at2"/>
<dbReference type="InterPro" id="IPR043519">
    <property type="entry name" value="NT_sf"/>
</dbReference>
<dbReference type="PANTHER" id="PTHR41773:SF1">
    <property type="entry name" value="RELA_SPOT DOMAIN-CONTAINING PROTEIN"/>
    <property type="match status" value="1"/>
</dbReference>
<dbReference type="STRING" id="1216932.CM240_0972"/>
<dbReference type="SUPFAM" id="SSF81301">
    <property type="entry name" value="Nucleotidyltransferase"/>
    <property type="match status" value="1"/>
</dbReference>
<dbReference type="InterPro" id="IPR007685">
    <property type="entry name" value="RelA_SpoT"/>
</dbReference>
<dbReference type="Proteomes" id="UP000019426">
    <property type="component" value="Chromosome M2/40_rep1"/>
</dbReference>
<protein>
    <recommendedName>
        <fullName evidence="2">RelA/SpoT domain-containing protein</fullName>
    </recommendedName>
</protein>
<dbReference type="UniPathway" id="UPA00908">
    <property type="reaction ID" value="UER00884"/>
</dbReference>
<dbReference type="KEGG" id="clt:CM240_0972"/>
<sequence length="507" mass="60358">MTLKMFEFIDDVINELESREIELENIAIDIKEVFRDIIGEDREGFLDVKARVKSSESLKEKILRNSYYKRFDNPSELLSNLSDLIGVRVECRFNEDEDKVYKIIKKQFRERTDEGLHYNRNYPQIILDLRERQPQKQKNGFVIYRIDGFFIKDDEKIPFELQIKSLVNLFWSEIEHKIVYKNYNYLVVDKFLKDIMASIKKNLSLMDNELLLIYNHINNKSKDNMWNQREEIEVLLSKIIYDVFADKVESSLGFAVDFRKSCDQVAKYILRSSEKDNTMDYNTILINLLERLNEIRENEVEFNSEITFERKLHFEDKFSKKVSQIIVSNMNNDFQWNLFFRIMFEIELGNNAEDFEKFIGFLKLELLDWKGSKKIDDILGEELAIQVKEEIMYKIANVFEIVESIEFIHNNNINAIVDKIQECIEFVTNEFLEMPVEQWQLKKDKVLNKFELTLLSYFSVAIPIEKANDIIEKIGENDEKISMAKNLINYYGKEVIDSKELVKIINK</sequence>
<dbReference type="Pfam" id="PF04607">
    <property type="entry name" value="RelA_SpoT"/>
    <property type="match status" value="1"/>
</dbReference>
<reference evidence="3 4" key="1">
    <citation type="submission" date="2013-11" db="EMBL/GenBank/DDBJ databases">
        <title>Complete genome sequence of Clostridum sp. M2/40.</title>
        <authorList>
            <person name="Wibberg D."/>
            <person name="Puehler A."/>
            <person name="Schlueter A."/>
        </authorList>
    </citation>
    <scope>NUCLEOTIDE SEQUENCE [LARGE SCALE GENOMIC DNA]</scope>
    <source>
        <strain evidence="4">M2/40</strain>
    </source>
</reference>
<dbReference type="AlphaFoldDB" id="W6RU48"/>
<dbReference type="GO" id="GO:0015970">
    <property type="term" value="P:guanosine tetraphosphate biosynthetic process"/>
    <property type="evidence" value="ECO:0007669"/>
    <property type="project" value="UniProtKB-UniPathway"/>
</dbReference>
<dbReference type="SMART" id="SM00954">
    <property type="entry name" value="RelA_SpoT"/>
    <property type="match status" value="1"/>
</dbReference>
<dbReference type="CDD" id="cd05399">
    <property type="entry name" value="NT_Rel-Spo_like"/>
    <property type="match status" value="1"/>
</dbReference>
<feature type="domain" description="RelA/SpoT" evidence="2">
    <location>
        <begin position="50"/>
        <end position="186"/>
    </location>
</feature>
<dbReference type="Gene3D" id="3.30.460.10">
    <property type="entry name" value="Beta Polymerase, domain 2"/>
    <property type="match status" value="1"/>
</dbReference>
<evidence type="ECO:0000256" key="1">
    <source>
        <dbReference type="ARBA" id="ARBA00004976"/>
    </source>
</evidence>
<accession>W6RU48</accession>
<gene>
    <name evidence="3" type="ORF">CM240_0972</name>
</gene>
<dbReference type="HOGENOM" id="CLU_610740_0_0_9"/>
<keyword evidence="4" id="KW-1185">Reference proteome</keyword>
<dbReference type="PATRIC" id="fig|1216932.3.peg.960"/>
<proteinExistence type="predicted"/>
<name>W6RU48_9CLOT</name>